<keyword evidence="3" id="KW-1185">Reference proteome</keyword>
<sequence length="114" mass="12990">MVLSDRAGAYYSVREVIMLRFYTNLKVSLIVSLFCIFLGPDALWNEWQVLKCPKRRRGEFCSVMSTLWLAFMQPPVGDLISTDLETSSEVVCFITRSILPRDASRDPQHANVAT</sequence>
<reference evidence="2" key="1">
    <citation type="journal article" date="2020" name="Stud. Mycol.">
        <title>101 Dothideomycetes genomes: a test case for predicting lifestyles and emergence of pathogens.</title>
        <authorList>
            <person name="Haridas S."/>
            <person name="Albert R."/>
            <person name="Binder M."/>
            <person name="Bloem J."/>
            <person name="Labutti K."/>
            <person name="Salamov A."/>
            <person name="Andreopoulos B."/>
            <person name="Baker S."/>
            <person name="Barry K."/>
            <person name="Bills G."/>
            <person name="Bluhm B."/>
            <person name="Cannon C."/>
            <person name="Castanera R."/>
            <person name="Culley D."/>
            <person name="Daum C."/>
            <person name="Ezra D."/>
            <person name="Gonzalez J."/>
            <person name="Henrissat B."/>
            <person name="Kuo A."/>
            <person name="Liang C."/>
            <person name="Lipzen A."/>
            <person name="Lutzoni F."/>
            <person name="Magnuson J."/>
            <person name="Mondo S."/>
            <person name="Nolan M."/>
            <person name="Ohm R."/>
            <person name="Pangilinan J."/>
            <person name="Park H.-J."/>
            <person name="Ramirez L."/>
            <person name="Alfaro M."/>
            <person name="Sun H."/>
            <person name="Tritt A."/>
            <person name="Yoshinaga Y."/>
            <person name="Zwiers L.-H."/>
            <person name="Turgeon B."/>
            <person name="Goodwin S."/>
            <person name="Spatafora J."/>
            <person name="Crous P."/>
            <person name="Grigoriev I."/>
        </authorList>
    </citation>
    <scope>NUCLEOTIDE SEQUENCE</scope>
    <source>
        <strain evidence="2">CBS 379.55</strain>
    </source>
</reference>
<protein>
    <submittedName>
        <fullName evidence="2">Uncharacterized protein</fullName>
    </submittedName>
</protein>
<name>A0A6A6JPI1_WESOR</name>
<keyword evidence="1" id="KW-1133">Transmembrane helix</keyword>
<evidence type="ECO:0000313" key="2">
    <source>
        <dbReference type="EMBL" id="KAF2278297.1"/>
    </source>
</evidence>
<dbReference type="AlphaFoldDB" id="A0A6A6JPI1"/>
<gene>
    <name evidence="2" type="ORF">EI97DRAFT_250272</name>
</gene>
<proteinExistence type="predicted"/>
<evidence type="ECO:0000313" key="3">
    <source>
        <dbReference type="Proteomes" id="UP000800097"/>
    </source>
</evidence>
<dbReference type="EMBL" id="ML986488">
    <property type="protein sequence ID" value="KAF2278297.1"/>
    <property type="molecule type" value="Genomic_DNA"/>
</dbReference>
<dbReference type="RefSeq" id="XP_033655836.1">
    <property type="nucleotide sequence ID" value="XM_033794135.1"/>
</dbReference>
<dbReference type="GeneID" id="54547310"/>
<keyword evidence="1" id="KW-0812">Transmembrane</keyword>
<organism evidence="2 3">
    <name type="scientific">Westerdykella ornata</name>
    <dbReference type="NCBI Taxonomy" id="318751"/>
    <lineage>
        <taxon>Eukaryota</taxon>
        <taxon>Fungi</taxon>
        <taxon>Dikarya</taxon>
        <taxon>Ascomycota</taxon>
        <taxon>Pezizomycotina</taxon>
        <taxon>Dothideomycetes</taxon>
        <taxon>Pleosporomycetidae</taxon>
        <taxon>Pleosporales</taxon>
        <taxon>Sporormiaceae</taxon>
        <taxon>Westerdykella</taxon>
    </lineage>
</organism>
<accession>A0A6A6JPI1</accession>
<dbReference type="Proteomes" id="UP000800097">
    <property type="component" value="Unassembled WGS sequence"/>
</dbReference>
<feature type="transmembrane region" description="Helical" evidence="1">
    <location>
        <begin position="27"/>
        <end position="47"/>
    </location>
</feature>
<keyword evidence="1" id="KW-0472">Membrane</keyword>
<evidence type="ECO:0000256" key="1">
    <source>
        <dbReference type="SAM" id="Phobius"/>
    </source>
</evidence>